<dbReference type="Gene3D" id="3.90.1200.10">
    <property type="match status" value="1"/>
</dbReference>
<dbReference type="InterPro" id="IPR002575">
    <property type="entry name" value="Aminoglycoside_PTrfase"/>
</dbReference>
<keyword evidence="9" id="KW-1185">Reference proteome</keyword>
<evidence type="ECO:0000313" key="9">
    <source>
        <dbReference type="Proteomes" id="UP000242791"/>
    </source>
</evidence>
<dbReference type="PANTHER" id="PTHR36091:SF1">
    <property type="entry name" value="ALTERED INHERITANCE OF MITOCHONDRIA PROTEIN 9, MITOCHONDRIAL"/>
    <property type="match status" value="1"/>
</dbReference>
<dbReference type="InterPro" id="IPR051035">
    <property type="entry name" value="Mito_inheritance_9"/>
</dbReference>
<evidence type="ECO:0000256" key="2">
    <source>
        <dbReference type="ARBA" id="ARBA00005543"/>
    </source>
</evidence>
<dbReference type="GO" id="GO:0005739">
    <property type="term" value="C:mitochondrion"/>
    <property type="evidence" value="ECO:0007669"/>
    <property type="project" value="UniProtKB-SubCell"/>
</dbReference>
<dbReference type="OrthoDB" id="2906425at2759"/>
<comment type="subcellular location">
    <subcellularLocation>
        <location evidence="1">Mitochondrion</location>
    </subcellularLocation>
</comment>
<evidence type="ECO:0000259" key="7">
    <source>
        <dbReference type="Pfam" id="PF01636"/>
    </source>
</evidence>
<name>A0A1J9R8N6_9EURO</name>
<dbReference type="PANTHER" id="PTHR36091">
    <property type="entry name" value="ALTERED INHERITANCE OF MITOCHONDRIA PROTEIN 9, MITOCHONDRIAL"/>
    <property type="match status" value="1"/>
</dbReference>
<dbReference type="SUPFAM" id="SSF56112">
    <property type="entry name" value="Protein kinase-like (PK-like)"/>
    <property type="match status" value="1"/>
</dbReference>
<evidence type="ECO:0000313" key="8">
    <source>
        <dbReference type="EMBL" id="OJD24356.1"/>
    </source>
</evidence>
<dbReference type="InterPro" id="IPR011009">
    <property type="entry name" value="Kinase-like_dom_sf"/>
</dbReference>
<dbReference type="EMBL" id="LGTZ01000580">
    <property type="protein sequence ID" value="OJD24356.1"/>
    <property type="molecule type" value="Genomic_DNA"/>
</dbReference>
<evidence type="ECO:0000256" key="5">
    <source>
        <dbReference type="ARBA" id="ARBA00023128"/>
    </source>
</evidence>
<evidence type="ECO:0000256" key="6">
    <source>
        <dbReference type="ARBA" id="ARBA00031849"/>
    </source>
</evidence>
<feature type="domain" description="Aminoglycoside phosphotransferase" evidence="7">
    <location>
        <begin position="28"/>
        <end position="68"/>
    </location>
</feature>
<evidence type="ECO:0000256" key="3">
    <source>
        <dbReference type="ARBA" id="ARBA00016197"/>
    </source>
</evidence>
<protein>
    <recommendedName>
        <fullName evidence="3">Altered inheritance of mitochondria protein 9, mitochondrial</fullName>
    </recommendedName>
    <alternativeName>
        <fullName evidence="6">Found in mitochondrial proteome protein 29</fullName>
    </alternativeName>
</protein>
<proteinExistence type="inferred from homology"/>
<dbReference type="AlphaFoldDB" id="A0A1J9R8N6"/>
<dbReference type="Proteomes" id="UP000242791">
    <property type="component" value="Unassembled WGS sequence"/>
</dbReference>
<gene>
    <name evidence="8" type="ORF">ACJ73_04291</name>
</gene>
<dbReference type="VEuPathDB" id="FungiDB:ACJ73_04291"/>
<comment type="caution">
    <text evidence="8">The sequence shown here is derived from an EMBL/GenBank/DDBJ whole genome shotgun (WGS) entry which is preliminary data.</text>
</comment>
<dbReference type="Pfam" id="PF01636">
    <property type="entry name" value="APH"/>
    <property type="match status" value="1"/>
</dbReference>
<sequence length="278" mass="31472">MGPRQYQPSTLKKVSALHNYLKVAPYVLPENRATHASVLWHGDLHLQNIFVDPGEPTHVLGIIDWQSVSACPLFMQVTRPNFLDYNGPAPEELQQVRLPANFDDSMIPDEQQKAKALHQAQTLHNLYLARSRQVNIEAFQAMQGQDTLRHQVSVVPGLTLTDYEPCLSSLLRDAEKQCSKIVGMGTDGLPLVPCPLHLSAAEIQQQERDEELWAGGVELMNNFISDTGYFKHWDGRVSDVDYELSKRQLAEGIERFLSREARNEDECKAWLNVLPFVD</sequence>
<keyword evidence="4" id="KW-0809">Transit peptide</keyword>
<keyword evidence="5" id="KW-0496">Mitochondrion</keyword>
<evidence type="ECO:0000256" key="4">
    <source>
        <dbReference type="ARBA" id="ARBA00022946"/>
    </source>
</evidence>
<organism evidence="8 9">
    <name type="scientific">Blastomyces percursus</name>
    <dbReference type="NCBI Taxonomy" id="1658174"/>
    <lineage>
        <taxon>Eukaryota</taxon>
        <taxon>Fungi</taxon>
        <taxon>Dikarya</taxon>
        <taxon>Ascomycota</taxon>
        <taxon>Pezizomycotina</taxon>
        <taxon>Eurotiomycetes</taxon>
        <taxon>Eurotiomycetidae</taxon>
        <taxon>Onygenales</taxon>
        <taxon>Ajellomycetaceae</taxon>
        <taxon>Blastomyces</taxon>
    </lineage>
</organism>
<accession>A0A1J9R8N6</accession>
<comment type="similarity">
    <text evidence="2">Belongs to the AIM9 family.</text>
</comment>
<reference evidence="8 9" key="1">
    <citation type="submission" date="2015-08" db="EMBL/GenBank/DDBJ databases">
        <title>Emmonsia species relationships and genome sequence.</title>
        <authorList>
            <person name="Cuomo C.A."/>
            <person name="Schwartz I.S."/>
            <person name="Kenyon C."/>
            <person name="De Hoog G.S."/>
            <person name="Govender N.P."/>
            <person name="Botha A."/>
            <person name="Moreno L."/>
            <person name="De Vries M."/>
            <person name="Munoz J.F."/>
            <person name="Stielow J.B."/>
        </authorList>
    </citation>
    <scope>NUCLEOTIDE SEQUENCE [LARGE SCALE GENOMIC DNA]</scope>
    <source>
        <strain evidence="8 9">EI222</strain>
    </source>
</reference>
<evidence type="ECO:0000256" key="1">
    <source>
        <dbReference type="ARBA" id="ARBA00004173"/>
    </source>
</evidence>